<dbReference type="Gene3D" id="3.30.1360.60">
    <property type="entry name" value="Glucose permease domain IIB"/>
    <property type="match status" value="1"/>
</dbReference>
<name>A0A372KMR9_9STRE</name>
<keyword evidence="4" id="KW-0762">Sugar transport</keyword>
<dbReference type="PANTHER" id="PTHR30175">
    <property type="entry name" value="PHOSPHOTRANSFERASE SYSTEM TRANSPORT PROTEIN"/>
    <property type="match status" value="1"/>
</dbReference>
<evidence type="ECO:0000313" key="16">
    <source>
        <dbReference type="EMBL" id="RFU51381.1"/>
    </source>
</evidence>
<evidence type="ECO:0000256" key="3">
    <source>
        <dbReference type="ARBA" id="ARBA00022475"/>
    </source>
</evidence>
<proteinExistence type="predicted"/>
<dbReference type="EMBL" id="CP031733">
    <property type="protein sequence ID" value="AXQ78954.1"/>
    <property type="molecule type" value="Genomic_DNA"/>
</dbReference>
<dbReference type="GO" id="GO:0005886">
    <property type="term" value="C:plasma membrane"/>
    <property type="evidence" value="ECO:0007669"/>
    <property type="project" value="UniProtKB-SubCell"/>
</dbReference>
<dbReference type="GO" id="GO:0008982">
    <property type="term" value="F:protein-N(PI)-phosphohistidine-sugar phosphotransferase activity"/>
    <property type="evidence" value="ECO:0007669"/>
    <property type="project" value="InterPro"/>
</dbReference>
<organism evidence="17 19">
    <name type="scientific">Streptococcus chenjunshii</name>
    <dbReference type="NCBI Taxonomy" id="2173853"/>
    <lineage>
        <taxon>Bacteria</taxon>
        <taxon>Bacillati</taxon>
        <taxon>Bacillota</taxon>
        <taxon>Bacilli</taxon>
        <taxon>Lactobacillales</taxon>
        <taxon>Streptococcaceae</taxon>
        <taxon>Streptococcus</taxon>
    </lineage>
</organism>
<feature type="transmembrane region" description="Helical" evidence="12">
    <location>
        <begin position="184"/>
        <end position="204"/>
    </location>
</feature>
<evidence type="ECO:0000313" key="17">
    <source>
        <dbReference type="EMBL" id="RFU53581.1"/>
    </source>
</evidence>
<dbReference type="OrthoDB" id="9769191at2"/>
<dbReference type="GO" id="GO:0015771">
    <property type="term" value="P:trehalose transport"/>
    <property type="evidence" value="ECO:0007669"/>
    <property type="project" value="TreeGrafter"/>
</dbReference>
<dbReference type="InterPro" id="IPR050558">
    <property type="entry name" value="PTS_Sugar-Specific_Components"/>
</dbReference>
<evidence type="ECO:0000256" key="9">
    <source>
        <dbReference type="ARBA" id="ARBA00022989"/>
    </source>
</evidence>
<dbReference type="GO" id="GO:0016301">
    <property type="term" value="F:kinase activity"/>
    <property type="evidence" value="ECO:0007669"/>
    <property type="project" value="UniProtKB-KW"/>
</dbReference>
<feature type="transmembrane region" description="Helical" evidence="12">
    <location>
        <begin position="292"/>
        <end position="325"/>
    </location>
</feature>
<feature type="transmembrane region" description="Helical" evidence="12">
    <location>
        <begin position="437"/>
        <end position="458"/>
    </location>
</feature>
<dbReference type="InterPro" id="IPR001996">
    <property type="entry name" value="PTS_IIB_1"/>
</dbReference>
<dbReference type="EMBL" id="QVQZ01000005">
    <property type="protein sequence ID" value="RFU53581.1"/>
    <property type="molecule type" value="Genomic_DNA"/>
</dbReference>
<keyword evidence="10 12" id="KW-0472">Membrane</keyword>
<feature type="domain" description="PTS EIIB type-1" evidence="13">
    <location>
        <begin position="7"/>
        <end position="88"/>
    </location>
</feature>
<evidence type="ECO:0000256" key="11">
    <source>
        <dbReference type="PROSITE-ProRule" id="PRU00421"/>
    </source>
</evidence>
<dbReference type="CDD" id="cd00212">
    <property type="entry name" value="PTS_IIB_glc"/>
    <property type="match status" value="1"/>
</dbReference>
<comment type="subcellular location">
    <subcellularLocation>
        <location evidence="1">Cell membrane</location>
        <topology evidence="1">Multi-pass membrane protein</topology>
    </subcellularLocation>
</comment>
<keyword evidence="8" id="KW-0418">Kinase</keyword>
<feature type="transmembrane region" description="Helical" evidence="12">
    <location>
        <begin position="153"/>
        <end position="177"/>
    </location>
</feature>
<dbReference type="EMBL" id="QVQY01000006">
    <property type="protein sequence ID" value="RFU51381.1"/>
    <property type="molecule type" value="Genomic_DNA"/>
</dbReference>
<dbReference type="InterPro" id="IPR036878">
    <property type="entry name" value="Glu_permease_IIB"/>
</dbReference>
<dbReference type="PROSITE" id="PS51098">
    <property type="entry name" value="PTS_EIIB_TYPE_1"/>
    <property type="match status" value="1"/>
</dbReference>
<feature type="domain" description="PTS EIIC type-1" evidence="14">
    <location>
        <begin position="125"/>
        <end position="469"/>
    </location>
</feature>
<evidence type="ECO:0000256" key="2">
    <source>
        <dbReference type="ARBA" id="ARBA00022448"/>
    </source>
</evidence>
<keyword evidence="7 12" id="KW-0812">Transmembrane</keyword>
<keyword evidence="2" id="KW-0813">Transport</keyword>
<keyword evidence="9 12" id="KW-1133">Transmembrane helix</keyword>
<dbReference type="Proteomes" id="UP000264056">
    <property type="component" value="Unassembled WGS sequence"/>
</dbReference>
<feature type="transmembrane region" description="Helical" evidence="12">
    <location>
        <begin position="393"/>
        <end position="417"/>
    </location>
</feature>
<evidence type="ECO:0000256" key="5">
    <source>
        <dbReference type="ARBA" id="ARBA00022679"/>
    </source>
</evidence>
<dbReference type="PROSITE" id="PS51103">
    <property type="entry name" value="PTS_EIIC_TYPE_1"/>
    <property type="match status" value="1"/>
</dbReference>
<reference evidence="18" key="3">
    <citation type="submission" date="2018-08" db="EMBL/GenBank/DDBJ databases">
        <title>Streptococcus chenjunshii sp. nov., isolated from stools sample of the Tibetan antelope in the Qinghai-Tibet plateau, China.</title>
        <authorList>
            <person name="Tian Z."/>
        </authorList>
    </citation>
    <scope>NUCLEOTIDE SEQUENCE [LARGE SCALE GENOMIC DNA]</scope>
    <source>
        <strain evidence="18">Z15</strain>
    </source>
</reference>
<dbReference type="InterPro" id="IPR018113">
    <property type="entry name" value="PTrfase_EIIB_Cys"/>
</dbReference>
<evidence type="ECO:0000256" key="7">
    <source>
        <dbReference type="ARBA" id="ARBA00022692"/>
    </source>
</evidence>
<evidence type="ECO:0000256" key="8">
    <source>
        <dbReference type="ARBA" id="ARBA00022777"/>
    </source>
</evidence>
<dbReference type="SUPFAM" id="SSF55604">
    <property type="entry name" value="Glucose permease domain IIB"/>
    <property type="match status" value="1"/>
</dbReference>
<keyword evidence="3" id="KW-1003">Cell membrane</keyword>
<evidence type="ECO:0000313" key="19">
    <source>
        <dbReference type="Proteomes" id="UP000262901"/>
    </source>
</evidence>
<dbReference type="PANTHER" id="PTHR30175:SF1">
    <property type="entry name" value="PTS SYSTEM ARBUTIN-, CELLOBIOSE-, AND SALICIN-SPECIFIC EIIBC COMPONENT-RELATED"/>
    <property type="match status" value="1"/>
</dbReference>
<evidence type="ECO:0000256" key="12">
    <source>
        <dbReference type="SAM" id="Phobius"/>
    </source>
</evidence>
<gene>
    <name evidence="15" type="ORF">DDV21_007580</name>
    <name evidence="16" type="ORF">DDV22_03470</name>
    <name evidence="17" type="ORF">DDV23_03460</name>
</gene>
<reference evidence="16 20" key="1">
    <citation type="submission" date="2018-08" db="EMBL/GenBank/DDBJ databases">
        <title>Draft genome of Streptococcus sp .nov. Z2.</title>
        <authorList>
            <person name="Tian Z."/>
        </authorList>
    </citation>
    <scope>NUCLEOTIDE SEQUENCE [LARGE SCALE GENOMIC DNA]</scope>
    <source>
        <strain evidence="16 20">Z2</strain>
    </source>
</reference>
<feature type="active site" description="Phosphocysteine intermediate; for EIIB activity" evidence="11">
    <location>
        <position position="29"/>
    </location>
</feature>
<evidence type="ECO:0000256" key="6">
    <source>
        <dbReference type="ARBA" id="ARBA00022683"/>
    </source>
</evidence>
<sequence length="469" mass="50134">MADKNYNALAKQVIEAVGGENNIKQVLHCATRLRFNFFDTHIDVEKVKAIPGVLGAMKVGEQFQVIIGTDVEKVFAEISKELNLGNQKKEDYYVDENLDRKITLKSIGSGILDAISGTMGPVIPAIVACAFFKMVAAILGPDMLKVLAADSHIYTLLTFVGDAGFYFFPVIVGYTAAKKFNVTPVLGILMGAVLIHPTLIGIVTEGKPFDVFGIPMYLSNYSSSILPAILSVWAMSYVERFFNTHIPQSIRSVFAPAFTLLVMVPLSLCLLAPAGAFIGNYVVNGLLALDGYISFLGIAIIAALYPILVMTGMHMVLIVTLFQIFATQGWDGFSAPALCYASFSVMGVGIGAFFRLKDKDEKSLAAGYALTALIAGTSEPTIYGICTKYKKPFYGLMAGGFVGGLYGGLTNVVSATLVPSSSVTALFAFLGRSTTNIVNGTIASVIALIVAALVTYLFGFDKDEPAVRG</sequence>
<protein>
    <submittedName>
        <fullName evidence="17">PTS fructose transporter subunit IIB</fullName>
    </submittedName>
</protein>
<feature type="transmembrane region" description="Helical" evidence="12">
    <location>
        <begin position="224"/>
        <end position="242"/>
    </location>
</feature>
<evidence type="ECO:0000259" key="13">
    <source>
        <dbReference type="PROSITE" id="PS51098"/>
    </source>
</evidence>
<evidence type="ECO:0000256" key="1">
    <source>
        <dbReference type="ARBA" id="ARBA00004651"/>
    </source>
</evidence>
<accession>A0A372KMR9</accession>
<dbReference type="InterPro" id="IPR003352">
    <property type="entry name" value="PTS_EIIC"/>
</dbReference>
<evidence type="ECO:0000313" key="20">
    <source>
        <dbReference type="Proteomes" id="UP000264056"/>
    </source>
</evidence>
<feature type="transmembrane region" description="Helical" evidence="12">
    <location>
        <begin position="366"/>
        <end position="386"/>
    </location>
</feature>
<dbReference type="InterPro" id="IPR013013">
    <property type="entry name" value="PTS_EIIC_1"/>
</dbReference>
<evidence type="ECO:0000313" key="15">
    <source>
        <dbReference type="EMBL" id="AXQ78954.1"/>
    </source>
</evidence>
<dbReference type="KEGG" id="schj:DDV21_007580"/>
<dbReference type="GO" id="GO:0009401">
    <property type="term" value="P:phosphoenolpyruvate-dependent sugar phosphotransferase system"/>
    <property type="evidence" value="ECO:0007669"/>
    <property type="project" value="UniProtKB-KW"/>
</dbReference>
<evidence type="ECO:0000313" key="18">
    <source>
        <dbReference type="Proteomes" id="UP000246115"/>
    </source>
</evidence>
<reference evidence="17 19" key="2">
    <citation type="submission" date="2018-08" db="EMBL/GenBank/DDBJ databases">
        <title>Draft genome of Streptococcus sp. nov. Z1.</title>
        <authorList>
            <person name="Tian Z."/>
        </authorList>
    </citation>
    <scope>NUCLEOTIDE SEQUENCE [LARGE SCALE GENOMIC DNA]</scope>
    <source>
        <strain evidence="17">Z1</strain>
        <strain evidence="19">Z1(2018)</strain>
    </source>
</reference>
<feature type="transmembrane region" description="Helical" evidence="12">
    <location>
        <begin position="337"/>
        <end position="354"/>
    </location>
</feature>
<evidence type="ECO:0000259" key="14">
    <source>
        <dbReference type="PROSITE" id="PS51103"/>
    </source>
</evidence>
<keyword evidence="6" id="KW-0598">Phosphotransferase system</keyword>
<dbReference type="Proteomes" id="UP000262901">
    <property type="component" value="Unassembled WGS sequence"/>
</dbReference>
<evidence type="ECO:0000256" key="4">
    <source>
        <dbReference type="ARBA" id="ARBA00022597"/>
    </source>
</evidence>
<dbReference type="GO" id="GO:0090589">
    <property type="term" value="F:protein-phosphocysteine-trehalose phosphotransferase system transporter activity"/>
    <property type="evidence" value="ECO:0007669"/>
    <property type="project" value="TreeGrafter"/>
</dbReference>
<keyword evidence="20" id="KW-1185">Reference proteome</keyword>
<dbReference type="Pfam" id="PF00367">
    <property type="entry name" value="PTS_EIIB"/>
    <property type="match status" value="1"/>
</dbReference>
<dbReference type="Proteomes" id="UP000246115">
    <property type="component" value="Chromosome"/>
</dbReference>
<feature type="transmembrane region" description="Helical" evidence="12">
    <location>
        <begin position="254"/>
        <end position="280"/>
    </location>
</feature>
<reference evidence="15" key="4">
    <citation type="journal article" date="2019" name="Int. J. Syst. Evol. Microbiol.">
        <title>Streptococcus chenjunshii sp. nov. isolated from feces of Tibetan antelopes.</title>
        <authorList>
            <person name="Tian Z."/>
            <person name="Lu S."/>
            <person name="Jin D."/>
            <person name="Yang J."/>
            <person name="Pu J."/>
            <person name="Lai X.H."/>
            <person name="Bai X.N."/>
            <person name="Wu X.M."/>
            <person name="Li J."/>
            <person name="Wang S."/>
            <person name="Xu J."/>
        </authorList>
    </citation>
    <scope>NUCLEOTIDE SEQUENCE</scope>
    <source>
        <strain evidence="15">Z15</strain>
    </source>
</reference>
<dbReference type="Pfam" id="PF02378">
    <property type="entry name" value="PTS_EIIC"/>
    <property type="match status" value="1"/>
</dbReference>
<dbReference type="RefSeq" id="WP_116877720.1">
    <property type="nucleotide sequence ID" value="NZ_CP031733.1"/>
</dbReference>
<accession>A0A346ND59</accession>
<keyword evidence="5" id="KW-0808">Transferase</keyword>
<evidence type="ECO:0000256" key="10">
    <source>
        <dbReference type="ARBA" id="ARBA00023136"/>
    </source>
</evidence>
<dbReference type="AlphaFoldDB" id="A0A372KMR9"/>